<gene>
    <name evidence="2" type="ORF">PGTG_05227</name>
</gene>
<sequence length="1049" mass="114957">MFDPSSHSPHSTVHHQTPADQQRPTYSLAHSQPPLNPERTTYAPHYHQAPPLPQPQNYVLNNQHQELDIEPLRINNNNNNSNHPRYIHNHHHPTGQLSNTGAPAYLKPADPCLNSAGGASGQQHTHCAQQLLPMQPLTTQNSRRAPPRQPGSPTVNQYPPAHRQSAPHITLASANRDGAARINQGLLNLHPQHPQNPQPSPNHHQSQTSRQSENHNFSRSHLGNTLKHPLPSSTSTPNYAPLPAPTGHKVQTHTNRSVSSHHSSSSVPLRSLNAPTSSVPLASAATSQAPSSSVPTCPVPATQGHRKPSKSRKSHSNACPKASDPHPEHSPSTSGPLKVSALPNLQKELQAAFAANDKTAGSKRAKATGKKPRENAQTTKTTAEGQSRQPSRADPPSRSQRCNVLGATTDPAPTKTITASLNPNLHVPPLTADLDLSGLQSPPSPDLNVDVNDGAEPSGNVGPTNNADHSDQGDVDSDNQPNDNEGSSGEKRKKLAHHLVKQLYAMDTDTLRDAVRKHGHYTRLVAEDKVELDDAHEEYLKQVYRICGTNLLQIDSVMKYIGQGNRTRGGTMYSYFCQYNPEAVRIKNDSTIPIQQRWSQCGALWRKLSKEEKNLYNDPTYLATLPNPFVQEGDNTTNQPTSETVKGKSARKVAKPSKFDVNRWANKIGTDMVNLSASHAIEGFVVLVYPHQKGRAVLTGGSKMGEAFLDMIQAGPNPVNDFLDFVKGQFAMKHILGTEAPLLTKKRKRKAGKDGVERSKYDKGNLEDNRHEIREQLGYAIYKASNHIWRNGRPGAKTNYRLQKLNLTLRVTENPLNVLPEEFCKRPSDLLDEECQRLLTALGEGWVELLGPKPSNNRTVGAEVEAETKGESVPSHKKPGPKGKQNPKKTGDCQKEAEITTQKTKTAVKKARGQKKTPPKKRVVSDESEDAGETPSKSSEEDRLEEGDESENNGPSARQPGRSTRKSGRTSKKAKNYKELSHASASSSTEASDKDTEGPDPKKRRQGKKKSDKTEHIQDVQDTEDVHDVQDSLAKQKPPPPNPRGNGNQ</sequence>
<accession>E3K6F0</accession>
<evidence type="ECO:0000313" key="3">
    <source>
        <dbReference type="Proteomes" id="UP000008783"/>
    </source>
</evidence>
<feature type="compositionally biased region" description="Polar residues" evidence="1">
    <location>
        <begin position="208"/>
        <end position="223"/>
    </location>
</feature>
<dbReference type="HOGENOM" id="CLU_291199_0_0_1"/>
<name>E3K6F0_PUCGT</name>
<feature type="region of interest" description="Disordered" evidence="1">
    <location>
        <begin position="139"/>
        <end position="165"/>
    </location>
</feature>
<feature type="compositionally biased region" description="Polar residues" evidence="1">
    <location>
        <begin position="478"/>
        <end position="487"/>
    </location>
</feature>
<feature type="compositionally biased region" description="Basic residues" evidence="1">
    <location>
        <begin position="1002"/>
        <end position="1011"/>
    </location>
</feature>
<dbReference type="RefSeq" id="XP_003324421.2">
    <property type="nucleotide sequence ID" value="XM_003324373.2"/>
</dbReference>
<feature type="compositionally biased region" description="Low complexity" evidence="1">
    <location>
        <begin position="282"/>
        <end position="293"/>
    </location>
</feature>
<dbReference type="OrthoDB" id="2507709at2759"/>
<feature type="region of interest" description="Disordered" evidence="1">
    <location>
        <begin position="849"/>
        <end position="1049"/>
    </location>
</feature>
<dbReference type="InParanoid" id="E3K6F0"/>
<feature type="region of interest" description="Disordered" evidence="1">
    <location>
        <begin position="628"/>
        <end position="651"/>
    </location>
</feature>
<feature type="compositionally biased region" description="Basic and acidic residues" evidence="1">
    <location>
        <begin position="1012"/>
        <end position="1030"/>
    </location>
</feature>
<feature type="compositionally biased region" description="Basic residues" evidence="1">
    <location>
        <begin position="963"/>
        <end position="975"/>
    </location>
</feature>
<dbReference type="AlphaFoldDB" id="E3K6F0"/>
<feature type="compositionally biased region" description="Polar residues" evidence="1">
    <location>
        <begin position="633"/>
        <end position="644"/>
    </location>
</feature>
<feature type="compositionally biased region" description="Polar residues" evidence="1">
    <location>
        <begin position="19"/>
        <end position="30"/>
    </location>
</feature>
<dbReference type="VEuPathDB" id="FungiDB:PGTG_05227"/>
<feature type="compositionally biased region" description="Acidic residues" evidence="1">
    <location>
        <begin position="942"/>
        <end position="951"/>
    </location>
</feature>
<dbReference type="SUPFAM" id="SSF47095">
    <property type="entry name" value="HMG-box"/>
    <property type="match status" value="1"/>
</dbReference>
<dbReference type="Proteomes" id="UP000008783">
    <property type="component" value="Unassembled WGS sequence"/>
</dbReference>
<protein>
    <submittedName>
        <fullName evidence="2">Uncharacterized protein</fullName>
    </submittedName>
</protein>
<feature type="region of interest" description="Disordered" evidence="1">
    <location>
        <begin position="354"/>
        <end position="493"/>
    </location>
</feature>
<feature type="compositionally biased region" description="Polar residues" evidence="1">
    <location>
        <begin position="375"/>
        <end position="390"/>
    </location>
</feature>
<evidence type="ECO:0000313" key="2">
    <source>
        <dbReference type="EMBL" id="EFP80002.2"/>
    </source>
</evidence>
<feature type="region of interest" description="Disordered" evidence="1">
    <location>
        <begin position="188"/>
        <end position="339"/>
    </location>
</feature>
<feature type="compositionally biased region" description="Basic and acidic residues" evidence="1">
    <location>
        <begin position="889"/>
        <end position="898"/>
    </location>
</feature>
<feature type="compositionally biased region" description="Low complexity" evidence="1">
    <location>
        <begin position="257"/>
        <end position="267"/>
    </location>
</feature>
<evidence type="ECO:0000256" key="1">
    <source>
        <dbReference type="SAM" id="MobiDB-lite"/>
    </source>
</evidence>
<organism evidence="2 3">
    <name type="scientific">Puccinia graminis f. sp. tritici (strain CRL 75-36-700-3 / race SCCL)</name>
    <name type="common">Black stem rust fungus</name>
    <dbReference type="NCBI Taxonomy" id="418459"/>
    <lineage>
        <taxon>Eukaryota</taxon>
        <taxon>Fungi</taxon>
        <taxon>Dikarya</taxon>
        <taxon>Basidiomycota</taxon>
        <taxon>Pucciniomycotina</taxon>
        <taxon>Pucciniomycetes</taxon>
        <taxon>Pucciniales</taxon>
        <taxon>Pucciniaceae</taxon>
        <taxon>Puccinia</taxon>
    </lineage>
</organism>
<dbReference type="GeneID" id="10533856"/>
<feature type="region of interest" description="Disordered" evidence="1">
    <location>
        <begin position="1"/>
        <end position="53"/>
    </location>
</feature>
<keyword evidence="3" id="KW-1185">Reference proteome</keyword>
<feature type="compositionally biased region" description="Basic residues" evidence="1">
    <location>
        <begin position="361"/>
        <end position="370"/>
    </location>
</feature>
<feature type="compositionally biased region" description="Basic and acidic residues" evidence="1">
    <location>
        <begin position="991"/>
        <end position="1001"/>
    </location>
</feature>
<dbReference type="KEGG" id="pgr:PGTG_05227"/>
<dbReference type="InterPro" id="IPR036910">
    <property type="entry name" value="HMG_box_dom_sf"/>
</dbReference>
<dbReference type="EMBL" id="DS178274">
    <property type="protein sequence ID" value="EFP80002.2"/>
    <property type="molecule type" value="Genomic_DNA"/>
</dbReference>
<reference evidence="3" key="2">
    <citation type="journal article" date="2011" name="Proc. Natl. Acad. Sci. U.S.A.">
        <title>Obligate biotrophy features unraveled by the genomic analysis of rust fungi.</title>
        <authorList>
            <person name="Duplessis S."/>
            <person name="Cuomo C.A."/>
            <person name="Lin Y.-C."/>
            <person name="Aerts A."/>
            <person name="Tisserant E."/>
            <person name="Veneault-Fourrey C."/>
            <person name="Joly D.L."/>
            <person name="Hacquard S."/>
            <person name="Amselem J."/>
            <person name="Cantarel B.L."/>
            <person name="Chiu R."/>
            <person name="Coutinho P.M."/>
            <person name="Feau N."/>
            <person name="Field M."/>
            <person name="Frey P."/>
            <person name="Gelhaye E."/>
            <person name="Goldberg J."/>
            <person name="Grabherr M.G."/>
            <person name="Kodira C.D."/>
            <person name="Kohler A."/>
            <person name="Kuees U."/>
            <person name="Lindquist E.A."/>
            <person name="Lucas S.M."/>
            <person name="Mago R."/>
            <person name="Mauceli E."/>
            <person name="Morin E."/>
            <person name="Murat C."/>
            <person name="Pangilinan J.L."/>
            <person name="Park R."/>
            <person name="Pearson M."/>
            <person name="Quesneville H."/>
            <person name="Rouhier N."/>
            <person name="Sakthikumar S."/>
            <person name="Salamov A.A."/>
            <person name="Schmutz J."/>
            <person name="Selles B."/>
            <person name="Shapiro H."/>
            <person name="Tanguay P."/>
            <person name="Tuskan G.A."/>
            <person name="Henrissat B."/>
            <person name="Van de Peer Y."/>
            <person name="Rouze P."/>
            <person name="Ellis J.G."/>
            <person name="Dodds P.N."/>
            <person name="Schein J.E."/>
            <person name="Zhong S."/>
            <person name="Hamelin R.C."/>
            <person name="Grigoriev I.V."/>
            <person name="Szabo L.J."/>
            <person name="Martin F."/>
        </authorList>
    </citation>
    <scope>NUCLEOTIDE SEQUENCE [LARGE SCALE GENOMIC DNA]</scope>
    <source>
        <strain evidence="3">CRL 75-36-700-3 / race SCCL</strain>
    </source>
</reference>
<feature type="compositionally biased region" description="Basic residues" evidence="1">
    <location>
        <begin position="875"/>
        <end position="887"/>
    </location>
</feature>
<feature type="compositionally biased region" description="Basic residues" evidence="1">
    <location>
        <begin position="304"/>
        <end position="315"/>
    </location>
</feature>
<proteinExistence type="predicted"/>
<feature type="compositionally biased region" description="Basic residues" evidence="1">
    <location>
        <begin position="906"/>
        <end position="922"/>
    </location>
</feature>
<reference key="1">
    <citation type="submission" date="2007-01" db="EMBL/GenBank/DDBJ databases">
        <title>The Genome Sequence of Puccinia graminis f. sp. tritici Strain CRL 75-36-700-3.</title>
        <authorList>
            <consortium name="The Broad Institute Genome Sequencing Platform"/>
            <person name="Birren B."/>
            <person name="Lander E."/>
            <person name="Galagan J."/>
            <person name="Nusbaum C."/>
            <person name="Devon K."/>
            <person name="Cuomo C."/>
            <person name="Jaffe D."/>
            <person name="Butler J."/>
            <person name="Alvarez P."/>
            <person name="Gnerre S."/>
            <person name="Grabherr M."/>
            <person name="Mauceli E."/>
            <person name="Brockman W."/>
            <person name="Young S."/>
            <person name="LaButti K."/>
            <person name="Sykes S."/>
            <person name="DeCaprio D."/>
            <person name="Crawford M."/>
            <person name="Koehrsen M."/>
            <person name="Engels R."/>
            <person name="Montgomery P."/>
            <person name="Pearson M."/>
            <person name="Howarth C."/>
            <person name="Larson L."/>
            <person name="White J."/>
            <person name="Zeng Q."/>
            <person name="Kodira C."/>
            <person name="Yandava C."/>
            <person name="Alvarado L."/>
            <person name="O'Leary S."/>
            <person name="Szabo L."/>
            <person name="Dean R."/>
            <person name="Schein J."/>
        </authorList>
    </citation>
    <scope>NUCLEOTIDE SEQUENCE</scope>
    <source>
        <strain>CRL 75-36-700-3</strain>
    </source>
</reference>
<dbReference type="STRING" id="418459.E3K6F0"/>
<feature type="compositionally biased region" description="Low complexity" evidence="1">
    <location>
        <begin position="1"/>
        <end position="18"/>
    </location>
</feature>